<dbReference type="OrthoDB" id="505911at2"/>
<protein>
    <recommendedName>
        <fullName evidence="9">Permease</fullName>
    </recommendedName>
</protein>
<reference evidence="8" key="1">
    <citation type="journal article" date="2011" name="MBio">
        <title>Novel metabolic attributes of the genus Cyanothece, comprising a group of unicellular nitrogen-fixing Cyanobacteria.</title>
        <authorList>
            <person name="Bandyopadhyay A."/>
            <person name="Elvitigala T."/>
            <person name="Welsh E."/>
            <person name="Stockel J."/>
            <person name="Liberton M."/>
            <person name="Min H."/>
            <person name="Sherman L.A."/>
            <person name="Pakrasi H.B."/>
        </authorList>
    </citation>
    <scope>NUCLEOTIDE SEQUENCE [LARGE SCALE GENOMIC DNA]</scope>
    <source>
        <strain evidence="8">PCC 7822</strain>
    </source>
</reference>
<sequence>MLNAFNQLPYWLRLGILFPVAFLNGWLLFLLIGYLEPLVTIFITATLLAFLLDFPIRLLELRGISRVWAVTLVFLIALVILAILALVLIPLILQQLSDLIAVLPQWIDTGTENIDNLRKWAIAQRLPININQVIGQIAEKLTTVVQSLSTQGLNFLLGAIGSIFNILFVLVLTVFLVFTGQNIWDGIFSWIPEPWNVELRNLIRDKFERYFASQAILAGILSLSQTVVFLILQVPYAVLFGVTIGLTSLIPYASAFTILLVSIILSLENWVLGLKVLIAAIIVGQINDQVITPRLMGGITGLNPVWLILALFIGGKFAGILGLLLAVPLASVIKSATDNLRYRLTHPNESMIAQVPLDSSSELINRNLEE</sequence>
<accession>E0UHM6</accession>
<keyword evidence="3 6" id="KW-0812">Transmembrane</keyword>
<keyword evidence="8" id="KW-1185">Reference proteome</keyword>
<organism evidence="7 8">
    <name type="scientific">Gloeothece verrucosa (strain PCC 7822)</name>
    <name type="common">Cyanothece sp. (strain PCC 7822)</name>
    <dbReference type="NCBI Taxonomy" id="497965"/>
    <lineage>
        <taxon>Bacteria</taxon>
        <taxon>Bacillati</taxon>
        <taxon>Cyanobacteriota</taxon>
        <taxon>Cyanophyceae</taxon>
        <taxon>Oscillatoriophycideae</taxon>
        <taxon>Chroococcales</taxon>
        <taxon>Aphanothecaceae</taxon>
        <taxon>Gloeothece</taxon>
        <taxon>Gloeothece verrucosa</taxon>
    </lineage>
</organism>
<comment type="similarity">
    <text evidence="2">Belongs to the autoinducer-2 exporter (AI-2E) (TC 2.A.86) family.</text>
</comment>
<dbReference type="HOGENOM" id="CLU_031275_8_1_3"/>
<dbReference type="InterPro" id="IPR002549">
    <property type="entry name" value="AI-2E-like"/>
</dbReference>
<dbReference type="PANTHER" id="PTHR21716">
    <property type="entry name" value="TRANSMEMBRANE PROTEIN"/>
    <property type="match status" value="1"/>
</dbReference>
<feature type="transmembrane region" description="Helical" evidence="6">
    <location>
        <begin position="238"/>
        <end position="263"/>
    </location>
</feature>
<feature type="transmembrane region" description="Helical" evidence="6">
    <location>
        <begin position="210"/>
        <end position="232"/>
    </location>
</feature>
<evidence type="ECO:0000313" key="8">
    <source>
        <dbReference type="Proteomes" id="UP000008206"/>
    </source>
</evidence>
<evidence type="ECO:0000256" key="3">
    <source>
        <dbReference type="ARBA" id="ARBA00022692"/>
    </source>
</evidence>
<keyword evidence="4 6" id="KW-1133">Transmembrane helix</keyword>
<feature type="transmembrane region" description="Helical" evidence="6">
    <location>
        <begin position="68"/>
        <end position="93"/>
    </location>
</feature>
<dbReference type="STRING" id="497965.Cyan7822_1280"/>
<dbReference type="PANTHER" id="PTHR21716:SF66">
    <property type="entry name" value="TRANSPORT PROTEIN SLL0063-RELATED"/>
    <property type="match status" value="1"/>
</dbReference>
<feature type="transmembrane region" description="Helical" evidence="6">
    <location>
        <begin position="38"/>
        <end position="56"/>
    </location>
</feature>
<dbReference type="GO" id="GO:0055085">
    <property type="term" value="P:transmembrane transport"/>
    <property type="evidence" value="ECO:0007669"/>
    <property type="project" value="TreeGrafter"/>
</dbReference>
<evidence type="ECO:0000256" key="6">
    <source>
        <dbReference type="SAM" id="Phobius"/>
    </source>
</evidence>
<dbReference type="GO" id="GO:0016020">
    <property type="term" value="C:membrane"/>
    <property type="evidence" value="ECO:0007669"/>
    <property type="project" value="UniProtKB-SubCell"/>
</dbReference>
<keyword evidence="5 6" id="KW-0472">Membrane</keyword>
<evidence type="ECO:0000256" key="5">
    <source>
        <dbReference type="ARBA" id="ARBA00023136"/>
    </source>
</evidence>
<dbReference type="eggNOG" id="COG0628">
    <property type="taxonomic scope" value="Bacteria"/>
</dbReference>
<dbReference type="Pfam" id="PF01594">
    <property type="entry name" value="AI-2E_transport"/>
    <property type="match status" value="1"/>
</dbReference>
<dbReference type="KEGG" id="cyj:Cyan7822_1280"/>
<feature type="transmembrane region" description="Helical" evidence="6">
    <location>
        <begin position="270"/>
        <end position="286"/>
    </location>
</feature>
<name>E0UHM6_GLOV7</name>
<feature type="transmembrane region" description="Helical" evidence="6">
    <location>
        <begin position="12"/>
        <end position="32"/>
    </location>
</feature>
<gene>
    <name evidence="7" type="ordered locus">Cyan7822_1280</name>
</gene>
<comment type="subcellular location">
    <subcellularLocation>
        <location evidence="1">Membrane</location>
        <topology evidence="1">Multi-pass membrane protein</topology>
    </subcellularLocation>
</comment>
<evidence type="ECO:0000256" key="2">
    <source>
        <dbReference type="ARBA" id="ARBA00009773"/>
    </source>
</evidence>
<feature type="transmembrane region" description="Helical" evidence="6">
    <location>
        <begin position="155"/>
        <end position="178"/>
    </location>
</feature>
<feature type="transmembrane region" description="Helical" evidence="6">
    <location>
        <begin position="306"/>
        <end position="333"/>
    </location>
</feature>
<dbReference type="AlphaFoldDB" id="E0UHM6"/>
<evidence type="ECO:0000256" key="4">
    <source>
        <dbReference type="ARBA" id="ARBA00022989"/>
    </source>
</evidence>
<evidence type="ECO:0000313" key="7">
    <source>
        <dbReference type="EMBL" id="ADN13283.1"/>
    </source>
</evidence>
<proteinExistence type="inferred from homology"/>
<dbReference type="EMBL" id="CP002198">
    <property type="protein sequence ID" value="ADN13283.1"/>
    <property type="molecule type" value="Genomic_DNA"/>
</dbReference>
<evidence type="ECO:0008006" key="9">
    <source>
        <dbReference type="Google" id="ProtNLM"/>
    </source>
</evidence>
<evidence type="ECO:0000256" key="1">
    <source>
        <dbReference type="ARBA" id="ARBA00004141"/>
    </source>
</evidence>
<dbReference type="Proteomes" id="UP000008206">
    <property type="component" value="Chromosome"/>
</dbReference>
<dbReference type="RefSeq" id="WP_013321390.1">
    <property type="nucleotide sequence ID" value="NC_014501.1"/>
</dbReference>